<dbReference type="EMBL" id="CP111014">
    <property type="protein sequence ID" value="WAR00112.1"/>
    <property type="molecule type" value="Genomic_DNA"/>
</dbReference>
<organism evidence="1 2">
    <name type="scientific">Mya arenaria</name>
    <name type="common">Soft-shell clam</name>
    <dbReference type="NCBI Taxonomy" id="6604"/>
    <lineage>
        <taxon>Eukaryota</taxon>
        <taxon>Metazoa</taxon>
        <taxon>Spiralia</taxon>
        <taxon>Lophotrochozoa</taxon>
        <taxon>Mollusca</taxon>
        <taxon>Bivalvia</taxon>
        <taxon>Autobranchia</taxon>
        <taxon>Heteroconchia</taxon>
        <taxon>Euheterodonta</taxon>
        <taxon>Imparidentia</taxon>
        <taxon>Neoheterodontei</taxon>
        <taxon>Myida</taxon>
        <taxon>Myoidea</taxon>
        <taxon>Myidae</taxon>
        <taxon>Mya</taxon>
    </lineage>
</organism>
<evidence type="ECO:0000313" key="2">
    <source>
        <dbReference type="Proteomes" id="UP001164746"/>
    </source>
</evidence>
<keyword evidence="2" id="KW-1185">Reference proteome</keyword>
<gene>
    <name evidence="1" type="ORF">MAR_024484</name>
</gene>
<accession>A0ABY7DQX9</accession>
<sequence>QRSKEKENKSCKVFVIGGSLERKPKKEKQCSTTKIEKAIQTVGERIDQNGDKIVQEIQTSQRQVSEHLGVLHRQMEKTTELKEVKGQIINAKINKVSGKMREEIHATGKKIVNEIKALGKKCKEKRSKGYVIALLPSYSFGPGKNRQHRYGPGKIIKDGREIKFYNGVIVNVQIDMHIYKITKETYNRDVKGIKEDIRGKKVLVLDEDTGRYILTDIGKYVAAPVKDGDETYYLPAKVVRDSSGTQTITYCNGTRETNIHGCYLLDKRCYMDAVECYKRNEENTDF</sequence>
<evidence type="ECO:0000313" key="1">
    <source>
        <dbReference type="EMBL" id="WAR00112.1"/>
    </source>
</evidence>
<reference evidence="1" key="1">
    <citation type="submission" date="2022-11" db="EMBL/GenBank/DDBJ databases">
        <title>Centuries of genome instability and evolution in soft-shell clam transmissible cancer (bioRxiv).</title>
        <authorList>
            <person name="Hart S.F.M."/>
            <person name="Yonemitsu M.A."/>
            <person name="Giersch R.M."/>
            <person name="Beal B.F."/>
            <person name="Arriagada G."/>
            <person name="Davis B.W."/>
            <person name="Ostrander E.A."/>
            <person name="Goff S.P."/>
            <person name="Metzger M.J."/>
        </authorList>
    </citation>
    <scope>NUCLEOTIDE SEQUENCE</scope>
    <source>
        <strain evidence="1">MELC-2E11</strain>
        <tissue evidence="1">Siphon/mantle</tissue>
    </source>
</reference>
<dbReference type="Proteomes" id="UP001164746">
    <property type="component" value="Chromosome 3"/>
</dbReference>
<name>A0ABY7DQX9_MYAAR</name>
<proteinExistence type="predicted"/>
<feature type="non-terminal residue" evidence="1">
    <location>
        <position position="286"/>
    </location>
</feature>
<protein>
    <submittedName>
        <fullName evidence="1">Uncharacterized protein</fullName>
    </submittedName>
</protein>